<dbReference type="EMBL" id="KQ485015">
    <property type="protein sequence ID" value="KYP33034.1"/>
    <property type="molecule type" value="Genomic_DNA"/>
</dbReference>
<evidence type="ECO:0000259" key="4">
    <source>
        <dbReference type="PROSITE" id="PS51203"/>
    </source>
</evidence>
<feature type="region of interest" description="Disordered" evidence="3">
    <location>
        <begin position="86"/>
        <end position="108"/>
    </location>
</feature>
<feature type="compositionally biased region" description="Basic and acidic residues" evidence="3">
    <location>
        <begin position="86"/>
        <end position="100"/>
    </location>
</feature>
<dbReference type="STRING" id="3821.A0A151QRZ7"/>
<dbReference type="SUPFAM" id="SSF49764">
    <property type="entry name" value="HSP20-like chaperones"/>
    <property type="match status" value="1"/>
</dbReference>
<dbReference type="GO" id="GO:0005737">
    <property type="term" value="C:cytoplasm"/>
    <property type="evidence" value="ECO:0007669"/>
    <property type="project" value="UniProtKB-SubCell"/>
</dbReference>
<evidence type="ECO:0000313" key="7">
    <source>
        <dbReference type="Proteomes" id="UP000075243"/>
    </source>
</evidence>
<dbReference type="GO" id="GO:0051082">
    <property type="term" value="F:unfolded protein binding"/>
    <property type="evidence" value="ECO:0007669"/>
    <property type="project" value="TreeGrafter"/>
</dbReference>
<keyword evidence="2" id="KW-0963">Cytoplasm</keyword>
<gene>
    <name evidence="5" type="ORF">KK1_046158</name>
    <name evidence="6" type="ORF">KK1_046159</name>
</gene>
<dbReference type="Gramene" id="C.cajan_46136.t">
    <property type="protein sequence ID" value="C.cajan_46136.t"/>
    <property type="gene ID" value="C.cajan_46136"/>
</dbReference>
<dbReference type="InterPro" id="IPR037898">
    <property type="entry name" value="NudC_fam"/>
</dbReference>
<dbReference type="CDD" id="cd06467">
    <property type="entry name" value="p23_NUDC_like"/>
    <property type="match status" value="1"/>
</dbReference>
<accession>A0A151QRZ7</accession>
<evidence type="ECO:0000256" key="1">
    <source>
        <dbReference type="ARBA" id="ARBA00004496"/>
    </source>
</evidence>
<evidence type="ECO:0000256" key="2">
    <source>
        <dbReference type="ARBA" id="ARBA00022490"/>
    </source>
</evidence>
<dbReference type="PANTHER" id="PTHR12356">
    <property type="entry name" value="NUCLEAR MOVEMENT PROTEIN NUDC"/>
    <property type="match status" value="1"/>
</dbReference>
<evidence type="ECO:0000256" key="3">
    <source>
        <dbReference type="SAM" id="MobiDB-lite"/>
    </source>
</evidence>
<dbReference type="AlphaFoldDB" id="A0A151QRZ7"/>
<dbReference type="Proteomes" id="UP000075243">
    <property type="component" value="Unassembled WGS sequence"/>
</dbReference>
<dbReference type="Gramene" id="C.cajan_46135.t">
    <property type="protein sequence ID" value="C.cajan_46135.t"/>
    <property type="gene ID" value="C.cajan_46135"/>
</dbReference>
<organism evidence="6 7">
    <name type="scientific">Cajanus cajan</name>
    <name type="common">Pigeon pea</name>
    <name type="synonym">Cajanus indicus</name>
    <dbReference type="NCBI Taxonomy" id="3821"/>
    <lineage>
        <taxon>Eukaryota</taxon>
        <taxon>Viridiplantae</taxon>
        <taxon>Streptophyta</taxon>
        <taxon>Embryophyta</taxon>
        <taxon>Tracheophyta</taxon>
        <taxon>Spermatophyta</taxon>
        <taxon>Magnoliopsida</taxon>
        <taxon>eudicotyledons</taxon>
        <taxon>Gunneridae</taxon>
        <taxon>Pentapetalae</taxon>
        <taxon>rosids</taxon>
        <taxon>fabids</taxon>
        <taxon>Fabales</taxon>
        <taxon>Fabaceae</taxon>
        <taxon>Papilionoideae</taxon>
        <taxon>50 kb inversion clade</taxon>
        <taxon>NPAAA clade</taxon>
        <taxon>indigoferoid/millettioid clade</taxon>
        <taxon>Phaseoleae</taxon>
        <taxon>Cajanus</taxon>
    </lineage>
</organism>
<feature type="domain" description="CS" evidence="4">
    <location>
        <begin position="107"/>
        <end position="195"/>
    </location>
</feature>
<name>A0A151QRZ7_CAJCA</name>
<protein>
    <submittedName>
        <fullName evidence="6">Nuclear migration protein nudC</fullName>
    </submittedName>
</protein>
<dbReference type="Pfam" id="PF04969">
    <property type="entry name" value="CS"/>
    <property type="match status" value="1"/>
</dbReference>
<dbReference type="EMBL" id="KQ485015">
    <property type="protein sequence ID" value="KYP33035.1"/>
    <property type="molecule type" value="Genomic_DNA"/>
</dbReference>
<dbReference type="InterPro" id="IPR008978">
    <property type="entry name" value="HSP20-like_chaperone"/>
</dbReference>
<comment type="subcellular location">
    <subcellularLocation>
        <location evidence="1">Cytoplasm</location>
    </subcellularLocation>
</comment>
<proteinExistence type="predicted"/>
<keyword evidence="7" id="KW-1185">Reference proteome</keyword>
<evidence type="ECO:0000313" key="6">
    <source>
        <dbReference type="EMBL" id="KYP33035.1"/>
    </source>
</evidence>
<dbReference type="GO" id="GO:0006457">
    <property type="term" value="P:protein folding"/>
    <property type="evidence" value="ECO:0007669"/>
    <property type="project" value="TreeGrafter"/>
</dbReference>
<reference evidence="6 7" key="1">
    <citation type="journal article" date="2012" name="Nat. Biotechnol.">
        <title>Draft genome sequence of pigeonpea (Cajanus cajan), an orphan legume crop of resource-poor farmers.</title>
        <authorList>
            <person name="Varshney R.K."/>
            <person name="Chen W."/>
            <person name="Li Y."/>
            <person name="Bharti A.K."/>
            <person name="Saxena R.K."/>
            <person name="Schlueter J.A."/>
            <person name="Donoghue M.T."/>
            <person name="Azam S."/>
            <person name="Fan G."/>
            <person name="Whaley A.M."/>
            <person name="Farmer A.D."/>
            <person name="Sheridan J."/>
            <person name="Iwata A."/>
            <person name="Tuteja R."/>
            <person name="Penmetsa R.V."/>
            <person name="Wu W."/>
            <person name="Upadhyaya H.D."/>
            <person name="Yang S.P."/>
            <person name="Shah T."/>
            <person name="Saxena K.B."/>
            <person name="Michael T."/>
            <person name="McCombie W.R."/>
            <person name="Yang B."/>
            <person name="Zhang G."/>
            <person name="Yang H."/>
            <person name="Wang J."/>
            <person name="Spillane C."/>
            <person name="Cook D.R."/>
            <person name="May G.D."/>
            <person name="Xu X."/>
            <person name="Jackson S.A."/>
        </authorList>
    </citation>
    <scope>NUCLEOTIDE SEQUENCE [LARGE SCALE GENOMIC DNA]</scope>
    <source>
        <strain evidence="7">cv. Asha</strain>
    </source>
</reference>
<evidence type="ECO:0000313" key="5">
    <source>
        <dbReference type="EMBL" id="KYP33034.1"/>
    </source>
</evidence>
<sequence>MTSPSSQPQTLSFSAKFDPSNPLEFLSKAFKLVAQRSNFLEKNTAEKEIVLAARTAKETVLNEKKDRQVKTTEEKKKVALAVVEKKDKEVETNEDKKKPQQNDGNGMDLENYSWQQTTTEIIIIPPVPAGMKSENIDLTIKENLLKIKFRGHSPIINGEPYAPLKSEDCFGCEDDHGTTYIILTKQQKGWWKSLMKGDPEIVISKLEHDYPVPDPETRGEMTRIMVID</sequence>
<dbReference type="Gene3D" id="2.60.40.790">
    <property type="match status" value="1"/>
</dbReference>
<dbReference type="PANTHER" id="PTHR12356:SF3">
    <property type="entry name" value="NUCLEAR MIGRATION PROTEIN NUDC"/>
    <property type="match status" value="1"/>
</dbReference>
<dbReference type="GO" id="GO:0006950">
    <property type="term" value="P:response to stress"/>
    <property type="evidence" value="ECO:0007669"/>
    <property type="project" value="UniProtKB-ARBA"/>
</dbReference>
<dbReference type="PROSITE" id="PS51203">
    <property type="entry name" value="CS"/>
    <property type="match status" value="1"/>
</dbReference>
<dbReference type="InterPro" id="IPR007052">
    <property type="entry name" value="CS_dom"/>
</dbReference>